<dbReference type="HOGENOM" id="CLU_119412_2_1_2"/>
<dbReference type="RefSeq" id="WP_013679759.1">
    <property type="nucleotide sequence ID" value="NC_015315.1"/>
</dbReference>
<evidence type="ECO:0000259" key="2">
    <source>
        <dbReference type="Pfam" id="PF12172"/>
    </source>
</evidence>
<feature type="domain" description="ChsH2 rubredoxin-like zinc ribbon" evidence="2">
    <location>
        <begin position="6"/>
        <end position="39"/>
    </location>
</feature>
<dbReference type="STRING" id="999630.TUZN_0940"/>
<dbReference type="SUPFAM" id="SSF50249">
    <property type="entry name" value="Nucleic acid-binding proteins"/>
    <property type="match status" value="1"/>
</dbReference>
<dbReference type="Proteomes" id="UP000008138">
    <property type="component" value="Chromosome"/>
</dbReference>
<dbReference type="AlphaFoldDB" id="F2L5X8"/>
<dbReference type="InterPro" id="IPR052513">
    <property type="entry name" value="Thioester_dehydratase-like"/>
</dbReference>
<evidence type="ECO:0000313" key="3">
    <source>
        <dbReference type="EMBL" id="AEA12423.1"/>
    </source>
</evidence>
<dbReference type="InterPro" id="IPR012340">
    <property type="entry name" value="NA-bd_OB-fold"/>
</dbReference>
<dbReference type="Pfam" id="PF12172">
    <property type="entry name" value="zf-ChsH2"/>
    <property type="match status" value="1"/>
</dbReference>
<reference evidence="3 4" key="1">
    <citation type="journal article" date="2011" name="J. Bacteriol.">
        <title>Complete genome sequence of the thermoacidophilic crenarchaeon Thermoproteus uzoniensis 768-20.</title>
        <authorList>
            <person name="Mardanov A.V."/>
            <person name="Gumerov V.M."/>
            <person name="Beletsky A.V."/>
            <person name="Prokofeva M.I."/>
            <person name="Bonch-Osmolovskaya E.A."/>
            <person name="Ravin N.V."/>
            <person name="Skryabin K.G."/>
        </authorList>
    </citation>
    <scope>NUCLEOTIDE SEQUENCE [LARGE SCALE GENOMIC DNA]</scope>
    <source>
        <strain evidence="3 4">768-20</strain>
    </source>
</reference>
<dbReference type="InterPro" id="IPR022002">
    <property type="entry name" value="ChsH2_Znr"/>
</dbReference>
<dbReference type="KEGG" id="tuz:TUZN_0940"/>
<dbReference type="eggNOG" id="arCOG01286">
    <property type="taxonomic scope" value="Archaea"/>
</dbReference>
<dbReference type="Pfam" id="PF01796">
    <property type="entry name" value="OB_ChsH2_C"/>
    <property type="match status" value="1"/>
</dbReference>
<evidence type="ECO:0000259" key="1">
    <source>
        <dbReference type="Pfam" id="PF01796"/>
    </source>
</evidence>
<dbReference type="PANTHER" id="PTHR34075:SF5">
    <property type="entry name" value="BLR3430 PROTEIN"/>
    <property type="match status" value="1"/>
</dbReference>
<feature type="domain" description="ChsH2 C-terminal OB-fold" evidence="1">
    <location>
        <begin position="43"/>
        <end position="97"/>
    </location>
</feature>
<accession>F2L5X8</accession>
<keyword evidence="4" id="KW-1185">Reference proteome</keyword>
<dbReference type="PANTHER" id="PTHR34075">
    <property type="entry name" value="BLR3430 PROTEIN"/>
    <property type="match status" value="1"/>
</dbReference>
<proteinExistence type="predicted"/>
<dbReference type="Gene3D" id="6.10.30.10">
    <property type="match status" value="1"/>
</dbReference>
<evidence type="ECO:0000313" key="4">
    <source>
        <dbReference type="Proteomes" id="UP000008138"/>
    </source>
</evidence>
<sequence>MTSALFKALAEGRLVGSYCPRCGAYYFPPLPMCPKCRGDVQTVDVPRRGTVLTYSEVYVSNGLYEPPYYVAVAQFGGFKVPGRVEGPVEIGDEVEWRVVEIGRPPGRWYVFKKAGP</sequence>
<dbReference type="OrthoDB" id="9573at2157"/>
<dbReference type="GeneID" id="10360472"/>
<protein>
    <submittedName>
        <fullName evidence="3">Uncharacterized protein</fullName>
    </submittedName>
</protein>
<organism evidence="3 4">
    <name type="scientific">Thermoproteus uzoniensis (strain 768-20)</name>
    <dbReference type="NCBI Taxonomy" id="999630"/>
    <lineage>
        <taxon>Archaea</taxon>
        <taxon>Thermoproteota</taxon>
        <taxon>Thermoprotei</taxon>
        <taxon>Thermoproteales</taxon>
        <taxon>Thermoproteaceae</taxon>
        <taxon>Thermoproteus</taxon>
    </lineage>
</organism>
<name>F2L5X8_THEU7</name>
<dbReference type="InterPro" id="IPR002878">
    <property type="entry name" value="ChsH2_C"/>
</dbReference>
<dbReference type="EMBL" id="CP002590">
    <property type="protein sequence ID" value="AEA12423.1"/>
    <property type="molecule type" value="Genomic_DNA"/>
</dbReference>
<gene>
    <name evidence="3" type="ordered locus">TUZN_0940</name>
</gene>
<reference key="2">
    <citation type="submission" date="2011-03" db="EMBL/GenBank/DDBJ databases">
        <title>Complete genome sequence of the thermoacidophilic crenarchaeon Thermoproteus uzoniensis 768-20.</title>
        <authorList>
            <person name="Mardanov A.V."/>
            <person name="Gumerov V.M."/>
            <person name="Beletsky A.V."/>
            <person name="Prokofeva M.I."/>
            <person name="Bonch-Osmolovskaya E.A."/>
            <person name="Ravin N.V."/>
            <person name="Skryabin K.G."/>
        </authorList>
    </citation>
    <scope>NUCLEOTIDE SEQUENCE</scope>
    <source>
        <strain>768-20</strain>
    </source>
</reference>